<name>A0A916XAD6_9ACTN</name>
<feature type="transmembrane region" description="Helical" evidence="5">
    <location>
        <begin position="21"/>
        <end position="39"/>
    </location>
</feature>
<feature type="domain" description="NlpC/P60" evidence="6">
    <location>
        <begin position="67"/>
        <end position="205"/>
    </location>
</feature>
<keyword evidence="4" id="KW-0788">Thiol protease</keyword>
<keyword evidence="5" id="KW-1133">Transmembrane helix</keyword>
<dbReference type="SUPFAM" id="SSF54001">
    <property type="entry name" value="Cysteine proteinases"/>
    <property type="match status" value="1"/>
</dbReference>
<organism evidence="7 8">
    <name type="scientific">Hoyosella rhizosphaerae</name>
    <dbReference type="NCBI Taxonomy" id="1755582"/>
    <lineage>
        <taxon>Bacteria</taxon>
        <taxon>Bacillati</taxon>
        <taxon>Actinomycetota</taxon>
        <taxon>Actinomycetes</taxon>
        <taxon>Mycobacteriales</taxon>
        <taxon>Hoyosellaceae</taxon>
        <taxon>Hoyosella</taxon>
    </lineage>
</organism>
<evidence type="ECO:0000313" key="8">
    <source>
        <dbReference type="Proteomes" id="UP000641514"/>
    </source>
</evidence>
<dbReference type="Proteomes" id="UP000641514">
    <property type="component" value="Unassembled WGS sequence"/>
</dbReference>
<gene>
    <name evidence="7" type="ORF">GCM10011410_08960</name>
</gene>
<dbReference type="RefSeq" id="WP_279344866.1">
    <property type="nucleotide sequence ID" value="NZ_BMJH01000001.1"/>
</dbReference>
<protein>
    <recommendedName>
        <fullName evidence="6">NlpC/P60 domain-containing protein</fullName>
    </recommendedName>
</protein>
<dbReference type="PANTHER" id="PTHR47359">
    <property type="entry name" value="PEPTIDOGLYCAN DL-ENDOPEPTIDASE CWLO"/>
    <property type="match status" value="1"/>
</dbReference>
<keyword evidence="2" id="KW-0645">Protease</keyword>
<sequence>MVQHSPVLRERVKPGLRITYKCFRITFVAGIMLVTLAGLSQAPFSARADTGPAVHDIAIESFDPGRSDRITHVIDRAIAQTGVPYSWGGGGAYGPSIGIRDGGVADAHGDFEKVGFDCSGLMVFAFAGENIWLPRYSGDMLHAGTWVPIELRERGDLIFWGEDGRDHVALYLGDNMMVESPLSGGYVQVAPVRWDEIVPFVVRML</sequence>
<dbReference type="InterPro" id="IPR000064">
    <property type="entry name" value="NLP_P60_dom"/>
</dbReference>
<comment type="similarity">
    <text evidence="1">Belongs to the peptidase C40 family.</text>
</comment>
<dbReference type="InterPro" id="IPR038765">
    <property type="entry name" value="Papain-like_cys_pep_sf"/>
</dbReference>
<evidence type="ECO:0000256" key="1">
    <source>
        <dbReference type="ARBA" id="ARBA00007074"/>
    </source>
</evidence>
<dbReference type="Gene3D" id="3.90.1720.10">
    <property type="entry name" value="endopeptidase domain like (from Nostoc punctiforme)"/>
    <property type="match status" value="1"/>
</dbReference>
<dbReference type="AlphaFoldDB" id="A0A916XAD6"/>
<keyword evidence="5" id="KW-0472">Membrane</keyword>
<keyword evidence="3" id="KW-0378">Hydrolase</keyword>
<reference evidence="7" key="2">
    <citation type="submission" date="2020-09" db="EMBL/GenBank/DDBJ databases">
        <authorList>
            <person name="Sun Q."/>
            <person name="Zhou Y."/>
        </authorList>
    </citation>
    <scope>NUCLEOTIDE SEQUENCE</scope>
    <source>
        <strain evidence="7">CGMCC 1.15478</strain>
    </source>
</reference>
<evidence type="ECO:0000256" key="2">
    <source>
        <dbReference type="ARBA" id="ARBA00022670"/>
    </source>
</evidence>
<dbReference type="GO" id="GO:0006508">
    <property type="term" value="P:proteolysis"/>
    <property type="evidence" value="ECO:0007669"/>
    <property type="project" value="UniProtKB-KW"/>
</dbReference>
<reference evidence="7" key="1">
    <citation type="journal article" date="2014" name="Int. J. Syst. Evol. Microbiol.">
        <title>Complete genome sequence of Corynebacterium casei LMG S-19264T (=DSM 44701T), isolated from a smear-ripened cheese.</title>
        <authorList>
            <consortium name="US DOE Joint Genome Institute (JGI-PGF)"/>
            <person name="Walter F."/>
            <person name="Albersmeier A."/>
            <person name="Kalinowski J."/>
            <person name="Ruckert C."/>
        </authorList>
    </citation>
    <scope>NUCLEOTIDE SEQUENCE</scope>
    <source>
        <strain evidence="7">CGMCC 1.15478</strain>
    </source>
</reference>
<evidence type="ECO:0000256" key="5">
    <source>
        <dbReference type="SAM" id="Phobius"/>
    </source>
</evidence>
<dbReference type="Pfam" id="PF00877">
    <property type="entry name" value="NLPC_P60"/>
    <property type="match status" value="1"/>
</dbReference>
<evidence type="ECO:0000259" key="6">
    <source>
        <dbReference type="PROSITE" id="PS51935"/>
    </source>
</evidence>
<proteinExistence type="inferred from homology"/>
<accession>A0A916XAD6</accession>
<evidence type="ECO:0000313" key="7">
    <source>
        <dbReference type="EMBL" id="GGC58674.1"/>
    </source>
</evidence>
<evidence type="ECO:0000256" key="4">
    <source>
        <dbReference type="ARBA" id="ARBA00022807"/>
    </source>
</evidence>
<evidence type="ECO:0000256" key="3">
    <source>
        <dbReference type="ARBA" id="ARBA00022801"/>
    </source>
</evidence>
<comment type="caution">
    <text evidence="7">The sequence shown here is derived from an EMBL/GenBank/DDBJ whole genome shotgun (WGS) entry which is preliminary data.</text>
</comment>
<dbReference type="InterPro" id="IPR051794">
    <property type="entry name" value="PG_Endopeptidase_C40"/>
</dbReference>
<dbReference type="GO" id="GO:0008234">
    <property type="term" value="F:cysteine-type peptidase activity"/>
    <property type="evidence" value="ECO:0007669"/>
    <property type="project" value="UniProtKB-KW"/>
</dbReference>
<dbReference type="EMBL" id="BMJH01000001">
    <property type="protein sequence ID" value="GGC58674.1"/>
    <property type="molecule type" value="Genomic_DNA"/>
</dbReference>
<dbReference type="PROSITE" id="PS51935">
    <property type="entry name" value="NLPC_P60"/>
    <property type="match status" value="1"/>
</dbReference>
<keyword evidence="8" id="KW-1185">Reference proteome</keyword>
<dbReference type="PANTHER" id="PTHR47359:SF3">
    <property type="entry name" value="NLP_P60 DOMAIN-CONTAINING PROTEIN-RELATED"/>
    <property type="match status" value="1"/>
</dbReference>
<keyword evidence="5" id="KW-0812">Transmembrane</keyword>